<evidence type="ECO:0000313" key="2">
    <source>
        <dbReference type="Proteomes" id="UP000001986"/>
    </source>
</evidence>
<proteinExistence type="predicted"/>
<evidence type="ECO:0000313" key="1">
    <source>
        <dbReference type="EMBL" id="CAL82120.1"/>
    </source>
</evidence>
<dbReference type="HOGENOM" id="CLU_3181881_0_0_9"/>
<name>A5HZB1_CLOBH</name>
<dbReference type="KEGG" id="cbo:CBO0566"/>
<gene>
    <name evidence="1" type="ordered locus">CBO0566</name>
</gene>
<keyword evidence="2" id="KW-1185">Reference proteome</keyword>
<dbReference type="EMBL" id="AM412317">
    <property type="protein sequence ID" value="CAL82120.1"/>
    <property type="molecule type" value="Genomic_DNA"/>
</dbReference>
<reference evidence="1 2" key="1">
    <citation type="journal article" date="2007" name="Genome Res.">
        <title>Genome sequence of a proteolytic (Group I) Clostridium botulinum strain Hall A and comparative analysis of the clostridial genomes.</title>
        <authorList>
            <person name="Sebaihia M."/>
            <person name="Peck M.W."/>
            <person name="Minton N.P."/>
            <person name="Thomson N.R."/>
            <person name="Holden M.T.G."/>
            <person name="Mitchell W.J."/>
            <person name="Carter A.T."/>
            <person name="Bentley S.D."/>
            <person name="Mason D.R."/>
            <person name="Crossman L."/>
            <person name="Paul C.J."/>
            <person name="Ivens A."/>
            <person name="Wells-Bennik M.H.J."/>
            <person name="Davis I.J."/>
            <person name="Cerdeno-Tarraga A.M."/>
            <person name="Churcher C."/>
            <person name="Quail M.A."/>
            <person name="Chillingworth T."/>
            <person name="Feltwell T."/>
            <person name="Fraser A."/>
            <person name="Goodhead I."/>
            <person name="Hance Z."/>
            <person name="Jagels K."/>
            <person name="Larke N."/>
            <person name="Maddison M."/>
            <person name="Moule S."/>
            <person name="Mungall K."/>
            <person name="Norbertczak H."/>
            <person name="Rabbinowitsch E."/>
            <person name="Sanders M."/>
            <person name="Simmonds M."/>
            <person name="White B."/>
            <person name="Whithead S."/>
            <person name="Parkhill J."/>
        </authorList>
    </citation>
    <scope>NUCLEOTIDE SEQUENCE [LARGE SCALE GENOMIC DNA]</scope>
    <source>
        <strain evidence="2">Hall / ATCC 3502 / NCTC 13319 / Type A [Sanger]</strain>
    </source>
</reference>
<dbReference type="PATRIC" id="fig|413999.7.peg.568"/>
<sequence>MFFMIKKRLIALLVLIILIYIIKSKHTPNIIKNNVKSFLVQTIISALAI</sequence>
<protein>
    <submittedName>
        <fullName evidence="1">Membrane protein</fullName>
    </submittedName>
</protein>
<accession>A5HZB1</accession>
<dbReference type="Proteomes" id="UP000001986">
    <property type="component" value="Chromosome"/>
</dbReference>
<organism evidence="1 2">
    <name type="scientific">Clostridium botulinum (strain Hall / ATCC 3502 / NCTC 13319 / Type A)</name>
    <dbReference type="NCBI Taxonomy" id="441771"/>
    <lineage>
        <taxon>Bacteria</taxon>
        <taxon>Bacillati</taxon>
        <taxon>Bacillota</taxon>
        <taxon>Clostridia</taxon>
        <taxon>Eubacteriales</taxon>
        <taxon>Clostridiaceae</taxon>
        <taxon>Clostridium</taxon>
    </lineage>
</organism>
<dbReference type="AlphaFoldDB" id="A5HZB1"/>